<evidence type="ECO:0000313" key="1">
    <source>
        <dbReference type="EMBL" id="GFU21668.1"/>
    </source>
</evidence>
<name>A0A8X6QF21_NEPPI</name>
<dbReference type="AlphaFoldDB" id="A0A8X6QF21"/>
<keyword evidence="2" id="KW-1185">Reference proteome</keyword>
<dbReference type="OrthoDB" id="10425301at2759"/>
<gene>
    <name evidence="1" type="ORF">NPIL_14941</name>
</gene>
<dbReference type="EMBL" id="BMAW01080882">
    <property type="protein sequence ID" value="GFU21668.1"/>
    <property type="molecule type" value="Genomic_DNA"/>
</dbReference>
<accession>A0A8X6QF21</accession>
<organism evidence="1 2">
    <name type="scientific">Nephila pilipes</name>
    <name type="common">Giant wood spider</name>
    <name type="synonym">Nephila maculata</name>
    <dbReference type="NCBI Taxonomy" id="299642"/>
    <lineage>
        <taxon>Eukaryota</taxon>
        <taxon>Metazoa</taxon>
        <taxon>Ecdysozoa</taxon>
        <taxon>Arthropoda</taxon>
        <taxon>Chelicerata</taxon>
        <taxon>Arachnida</taxon>
        <taxon>Araneae</taxon>
        <taxon>Araneomorphae</taxon>
        <taxon>Entelegynae</taxon>
        <taxon>Araneoidea</taxon>
        <taxon>Nephilidae</taxon>
        <taxon>Nephila</taxon>
    </lineage>
</organism>
<dbReference type="Proteomes" id="UP000887013">
    <property type="component" value="Unassembled WGS sequence"/>
</dbReference>
<evidence type="ECO:0000313" key="2">
    <source>
        <dbReference type="Proteomes" id="UP000887013"/>
    </source>
</evidence>
<proteinExistence type="predicted"/>
<protein>
    <submittedName>
        <fullName evidence="1">Uncharacterized protein</fullName>
    </submittedName>
</protein>
<reference evidence="1" key="1">
    <citation type="submission" date="2020-08" db="EMBL/GenBank/DDBJ databases">
        <title>Multicomponent nature underlies the extraordinary mechanical properties of spider dragline silk.</title>
        <authorList>
            <person name="Kono N."/>
            <person name="Nakamura H."/>
            <person name="Mori M."/>
            <person name="Yoshida Y."/>
            <person name="Ohtoshi R."/>
            <person name="Malay A.D."/>
            <person name="Moran D.A.P."/>
            <person name="Tomita M."/>
            <person name="Numata K."/>
            <person name="Arakawa K."/>
        </authorList>
    </citation>
    <scope>NUCLEOTIDE SEQUENCE</scope>
</reference>
<comment type="caution">
    <text evidence="1">The sequence shown here is derived from an EMBL/GenBank/DDBJ whole genome shotgun (WGS) entry which is preliminary data.</text>
</comment>
<sequence length="75" mass="8732">MSLTLWFQRILSPHLSRVARSDPRGHMKQEVQLADLTVHAPLLHQQDISGGYWIFGISPPRNLANNRQDVRFFHE</sequence>